<organism evidence="2 3">
    <name type="scientific">Desulfuromusa kysingii</name>
    <dbReference type="NCBI Taxonomy" id="37625"/>
    <lineage>
        <taxon>Bacteria</taxon>
        <taxon>Pseudomonadati</taxon>
        <taxon>Thermodesulfobacteriota</taxon>
        <taxon>Desulfuromonadia</taxon>
        <taxon>Desulfuromonadales</taxon>
        <taxon>Geopsychrobacteraceae</taxon>
        <taxon>Desulfuromusa</taxon>
    </lineage>
</organism>
<keyword evidence="1" id="KW-0812">Transmembrane</keyword>
<keyword evidence="1" id="KW-0472">Membrane</keyword>
<feature type="transmembrane region" description="Helical" evidence="1">
    <location>
        <begin position="73"/>
        <end position="94"/>
    </location>
</feature>
<dbReference type="EMBL" id="FNQN01000002">
    <property type="protein sequence ID" value="SDZ91140.1"/>
    <property type="molecule type" value="Genomic_DNA"/>
</dbReference>
<dbReference type="OrthoDB" id="7875125at2"/>
<keyword evidence="3" id="KW-1185">Reference proteome</keyword>
<dbReference type="STRING" id="37625.SAMN05660420_00698"/>
<reference evidence="2 3" key="1">
    <citation type="submission" date="2016-10" db="EMBL/GenBank/DDBJ databases">
        <authorList>
            <person name="de Groot N.N."/>
        </authorList>
    </citation>
    <scope>NUCLEOTIDE SEQUENCE [LARGE SCALE GENOMIC DNA]</scope>
    <source>
        <strain evidence="2 3">DSM 7343</strain>
    </source>
</reference>
<gene>
    <name evidence="2" type="ORF">SAMN05660420_00698</name>
</gene>
<protein>
    <submittedName>
        <fullName evidence="2">Uncharacterized protein</fullName>
    </submittedName>
</protein>
<accession>A0A1H3WVY8</accession>
<keyword evidence="1" id="KW-1133">Transmembrane helix</keyword>
<sequence length="97" mass="10679">MLQSQYVEFTAKIAKNLSKWCAYTHMFKVFTALIKGGDLSEQTKAGRNIALLGFFCPFFWIALLSGADGSTLAFHATHSGIVFLIGVAIIITSFKKK</sequence>
<proteinExistence type="predicted"/>
<evidence type="ECO:0000256" key="1">
    <source>
        <dbReference type="SAM" id="Phobius"/>
    </source>
</evidence>
<feature type="transmembrane region" description="Helical" evidence="1">
    <location>
        <begin position="49"/>
        <end position="67"/>
    </location>
</feature>
<evidence type="ECO:0000313" key="2">
    <source>
        <dbReference type="EMBL" id="SDZ91140.1"/>
    </source>
</evidence>
<dbReference type="RefSeq" id="WP_092344785.1">
    <property type="nucleotide sequence ID" value="NZ_FNQN01000002.1"/>
</dbReference>
<evidence type="ECO:0000313" key="3">
    <source>
        <dbReference type="Proteomes" id="UP000199409"/>
    </source>
</evidence>
<dbReference type="Proteomes" id="UP000199409">
    <property type="component" value="Unassembled WGS sequence"/>
</dbReference>
<dbReference type="AlphaFoldDB" id="A0A1H3WVY8"/>
<name>A0A1H3WVY8_9BACT</name>